<feature type="transmembrane region" description="Helical" evidence="1">
    <location>
        <begin position="88"/>
        <end position="121"/>
    </location>
</feature>
<dbReference type="Proteomes" id="UP000000271">
    <property type="component" value="Chromosome"/>
</dbReference>
<dbReference type="PROSITE" id="PS50887">
    <property type="entry name" value="GGDEF"/>
    <property type="match status" value="1"/>
</dbReference>
<proteinExistence type="predicted"/>
<organism evidence="3 4">
    <name type="scientific">Bacillus selenitireducens (strain ATCC 700615 / DSM 15326 / MLS10)</name>
    <dbReference type="NCBI Taxonomy" id="439292"/>
    <lineage>
        <taxon>Bacteria</taxon>
        <taxon>Bacillati</taxon>
        <taxon>Bacillota</taxon>
        <taxon>Bacilli</taxon>
        <taxon>Bacillales</taxon>
        <taxon>Bacillaceae</taxon>
        <taxon>Salisediminibacterium</taxon>
    </lineage>
</organism>
<evidence type="ECO:0000256" key="1">
    <source>
        <dbReference type="SAM" id="Phobius"/>
    </source>
</evidence>
<accession>D6Y0X4</accession>
<dbReference type="FunFam" id="3.30.70.270:FF:000001">
    <property type="entry name" value="Diguanylate cyclase domain protein"/>
    <property type="match status" value="1"/>
</dbReference>
<dbReference type="RefSeq" id="WP_013172002.1">
    <property type="nucleotide sequence ID" value="NC_014219.1"/>
</dbReference>
<dbReference type="OrthoDB" id="9759607at2"/>
<dbReference type="PANTHER" id="PTHR45138:SF9">
    <property type="entry name" value="DIGUANYLATE CYCLASE DGCM-RELATED"/>
    <property type="match status" value="1"/>
</dbReference>
<evidence type="ECO:0000313" key="4">
    <source>
        <dbReference type="Proteomes" id="UP000000271"/>
    </source>
</evidence>
<dbReference type="HOGENOM" id="CLU_000445_11_1_9"/>
<evidence type="ECO:0000313" key="3">
    <source>
        <dbReference type="EMBL" id="ADH98578.1"/>
    </source>
</evidence>
<dbReference type="STRING" id="439292.Bsel_1059"/>
<dbReference type="InterPro" id="IPR000160">
    <property type="entry name" value="GGDEF_dom"/>
</dbReference>
<dbReference type="GO" id="GO:1902201">
    <property type="term" value="P:negative regulation of bacterial-type flagellum-dependent cell motility"/>
    <property type="evidence" value="ECO:0007669"/>
    <property type="project" value="TreeGrafter"/>
</dbReference>
<keyword evidence="1" id="KW-0472">Membrane</keyword>
<protein>
    <submittedName>
        <fullName evidence="3">Diguanylate cyclase</fullName>
    </submittedName>
</protein>
<dbReference type="InterPro" id="IPR029787">
    <property type="entry name" value="Nucleotide_cyclase"/>
</dbReference>
<keyword evidence="1" id="KW-0812">Transmembrane</keyword>
<dbReference type="AlphaFoldDB" id="D6Y0X4"/>
<evidence type="ECO:0000259" key="2">
    <source>
        <dbReference type="PROSITE" id="PS50887"/>
    </source>
</evidence>
<dbReference type="NCBIfam" id="TIGR00254">
    <property type="entry name" value="GGDEF"/>
    <property type="match status" value="1"/>
</dbReference>
<dbReference type="SUPFAM" id="SSF55073">
    <property type="entry name" value="Nucleotide cyclase"/>
    <property type="match status" value="1"/>
</dbReference>
<dbReference type="EMBL" id="CP001791">
    <property type="protein sequence ID" value="ADH98578.1"/>
    <property type="molecule type" value="Genomic_DNA"/>
</dbReference>
<dbReference type="GO" id="GO:0005886">
    <property type="term" value="C:plasma membrane"/>
    <property type="evidence" value="ECO:0007669"/>
    <property type="project" value="TreeGrafter"/>
</dbReference>
<sequence>MSLTKAEAMGLKHSEWIDKTLRYYWYLIFIAIVAEIFALTVTLIMSPSEFWDDVLPVLVYPTVAQVILLLITTVIYKKKITENEYILMVVGSLLAFILIAANTSLAGAPLILLLPMMISILFFNKNVVIFSYLVNVIAYLVTIALFPDLGEYLRIYEFIAYIYIFSAGFIILLAVQERSDEVIELLRKKVDQEQELMVRNTIMERLSKVDAPTGLYNHKTFQEYLAYLFEQSSTSSYRFQLAMLDIDNFKQVNDTYGHAVGDKILERIAGIIQANVDANDIASRYGGEEFGVLFTDCSFETALHVVETIRLEIERLPHEEMGGRNVTVSIGLVEYTDEEQAPVLFEKADTLLYLAKKNGKNRIETEIQ</sequence>
<feature type="transmembrane region" description="Helical" evidence="1">
    <location>
        <begin position="57"/>
        <end position="76"/>
    </location>
</feature>
<dbReference type="KEGG" id="bse:Bsel_1059"/>
<dbReference type="eggNOG" id="COG3706">
    <property type="taxonomic scope" value="Bacteria"/>
</dbReference>
<keyword evidence="1" id="KW-1133">Transmembrane helix</keyword>
<reference evidence="3" key="1">
    <citation type="submission" date="2009-10" db="EMBL/GenBank/DDBJ databases">
        <title>Complete sequence of Bacillus selenitireducens MLS10.</title>
        <authorList>
            <consortium name="US DOE Joint Genome Institute"/>
            <person name="Lucas S."/>
            <person name="Copeland A."/>
            <person name="Lapidus A."/>
            <person name="Glavina del Rio T."/>
            <person name="Dalin E."/>
            <person name="Tice H."/>
            <person name="Bruce D."/>
            <person name="Goodwin L."/>
            <person name="Pitluck S."/>
            <person name="Sims D."/>
            <person name="Brettin T."/>
            <person name="Detter J.C."/>
            <person name="Han C."/>
            <person name="Larimer F."/>
            <person name="Land M."/>
            <person name="Hauser L."/>
            <person name="Kyrpides N."/>
            <person name="Ovchinnikova G."/>
            <person name="Stolz J."/>
        </authorList>
    </citation>
    <scope>NUCLEOTIDE SEQUENCE [LARGE SCALE GENOMIC DNA]</scope>
    <source>
        <strain evidence="3">MLS10</strain>
    </source>
</reference>
<feature type="transmembrane region" description="Helical" evidence="1">
    <location>
        <begin position="21"/>
        <end position="45"/>
    </location>
</feature>
<dbReference type="InterPro" id="IPR043128">
    <property type="entry name" value="Rev_trsase/Diguanyl_cyclase"/>
</dbReference>
<dbReference type="PANTHER" id="PTHR45138">
    <property type="entry name" value="REGULATORY COMPONENTS OF SENSORY TRANSDUCTION SYSTEM"/>
    <property type="match status" value="1"/>
</dbReference>
<feature type="domain" description="GGDEF" evidence="2">
    <location>
        <begin position="237"/>
        <end position="368"/>
    </location>
</feature>
<gene>
    <name evidence="3" type="ordered locus">Bsel_1059</name>
</gene>
<name>D6Y0X4_BACIE</name>
<dbReference type="SMART" id="SM00267">
    <property type="entry name" value="GGDEF"/>
    <property type="match status" value="1"/>
</dbReference>
<dbReference type="Pfam" id="PF00990">
    <property type="entry name" value="GGDEF"/>
    <property type="match status" value="1"/>
</dbReference>
<keyword evidence="4" id="KW-1185">Reference proteome</keyword>
<dbReference type="GO" id="GO:0052621">
    <property type="term" value="F:diguanylate cyclase activity"/>
    <property type="evidence" value="ECO:0007669"/>
    <property type="project" value="TreeGrafter"/>
</dbReference>
<feature type="transmembrane region" description="Helical" evidence="1">
    <location>
        <begin position="127"/>
        <end position="146"/>
    </location>
</feature>
<feature type="transmembrane region" description="Helical" evidence="1">
    <location>
        <begin position="158"/>
        <end position="175"/>
    </location>
</feature>
<dbReference type="InterPro" id="IPR050469">
    <property type="entry name" value="Diguanylate_Cyclase"/>
</dbReference>
<dbReference type="GO" id="GO:0043709">
    <property type="term" value="P:cell adhesion involved in single-species biofilm formation"/>
    <property type="evidence" value="ECO:0007669"/>
    <property type="project" value="TreeGrafter"/>
</dbReference>
<dbReference type="CDD" id="cd01949">
    <property type="entry name" value="GGDEF"/>
    <property type="match status" value="1"/>
</dbReference>
<dbReference type="Gene3D" id="3.30.70.270">
    <property type="match status" value="1"/>
</dbReference>